<dbReference type="PANTHER" id="PTHR46017:SF1">
    <property type="entry name" value="ALPHA-MANNOSIDASE 2C1"/>
    <property type="match status" value="1"/>
</dbReference>
<dbReference type="Proteomes" id="UP001156140">
    <property type="component" value="Unassembled WGS sequence"/>
</dbReference>
<dbReference type="RefSeq" id="WP_281735750.1">
    <property type="nucleotide sequence ID" value="NZ_JAKETQ010000001.1"/>
</dbReference>
<keyword evidence="2" id="KW-0479">Metal-binding</keyword>
<comment type="caution">
    <text evidence="6">The sequence shown here is derived from an EMBL/GenBank/DDBJ whole genome shotgun (WGS) entry which is preliminary data.</text>
</comment>
<dbReference type="SUPFAM" id="SSF88688">
    <property type="entry name" value="Families 57/38 glycoside transferase middle domain"/>
    <property type="match status" value="1"/>
</dbReference>
<dbReference type="EMBL" id="JALAZD010000001">
    <property type="protein sequence ID" value="MCI0127131.1"/>
    <property type="molecule type" value="Genomic_DNA"/>
</dbReference>
<dbReference type="Pfam" id="PF01074">
    <property type="entry name" value="Glyco_hydro_38N"/>
    <property type="match status" value="1"/>
</dbReference>
<organism evidence="6 7">
    <name type="scientific">Paradevosia shaoguanensis</name>
    <dbReference type="NCBI Taxonomy" id="1335043"/>
    <lineage>
        <taxon>Bacteria</taxon>
        <taxon>Pseudomonadati</taxon>
        <taxon>Pseudomonadota</taxon>
        <taxon>Alphaproteobacteria</taxon>
        <taxon>Hyphomicrobiales</taxon>
        <taxon>Devosiaceae</taxon>
        <taxon>Paradevosia</taxon>
    </lineage>
</organism>
<evidence type="ECO:0000313" key="7">
    <source>
        <dbReference type="Proteomes" id="UP001156140"/>
    </source>
</evidence>
<dbReference type="SUPFAM" id="SSF74650">
    <property type="entry name" value="Galactose mutarotase-like"/>
    <property type="match status" value="1"/>
</dbReference>
<dbReference type="Gene3D" id="3.20.110.10">
    <property type="entry name" value="Glycoside hydrolase 38, N terminal domain"/>
    <property type="match status" value="1"/>
</dbReference>
<accession>A0AA41QP80</accession>
<dbReference type="CDD" id="cd10789">
    <property type="entry name" value="GH38N_AMII_ER_cytosolic"/>
    <property type="match status" value="1"/>
</dbReference>
<dbReference type="InterPro" id="IPR028995">
    <property type="entry name" value="Glyco_hydro_57/38_cen_sf"/>
</dbReference>
<dbReference type="GO" id="GO:0006013">
    <property type="term" value="P:mannose metabolic process"/>
    <property type="evidence" value="ECO:0007669"/>
    <property type="project" value="InterPro"/>
</dbReference>
<dbReference type="InterPro" id="IPR041147">
    <property type="entry name" value="GH38_C"/>
</dbReference>
<keyword evidence="3 6" id="KW-0378">Hydrolase</keyword>
<dbReference type="FunFam" id="3.20.110.10:FF:000002">
    <property type="entry name" value="alpha-mannosidase 2C1 isoform X1"/>
    <property type="match status" value="1"/>
</dbReference>
<dbReference type="InterPro" id="IPR011330">
    <property type="entry name" value="Glyco_hydro/deAcase_b/a-brl"/>
</dbReference>
<evidence type="ECO:0000313" key="6">
    <source>
        <dbReference type="EMBL" id="MCI0127131.1"/>
    </source>
</evidence>
<gene>
    <name evidence="6" type="ORF">ML536_09860</name>
</gene>
<dbReference type="GO" id="GO:0004559">
    <property type="term" value="F:alpha-mannosidase activity"/>
    <property type="evidence" value="ECO:0007669"/>
    <property type="project" value="InterPro"/>
</dbReference>
<dbReference type="PANTHER" id="PTHR46017">
    <property type="entry name" value="ALPHA-MANNOSIDASE 2C1"/>
    <property type="match status" value="1"/>
</dbReference>
<dbReference type="SMART" id="SM00872">
    <property type="entry name" value="Alpha-mann_mid"/>
    <property type="match status" value="1"/>
</dbReference>
<keyword evidence="7" id="KW-1185">Reference proteome</keyword>
<dbReference type="InterPro" id="IPR037094">
    <property type="entry name" value="Glyco_hydro_38_cen_sf"/>
</dbReference>
<name>A0AA41QP80_9HYPH</name>
<dbReference type="InterPro" id="IPR011682">
    <property type="entry name" value="Glyco_hydro_38_C"/>
</dbReference>
<evidence type="ECO:0000259" key="5">
    <source>
        <dbReference type="SMART" id="SM00872"/>
    </source>
</evidence>
<dbReference type="Pfam" id="PF09261">
    <property type="entry name" value="Alpha-mann_mid"/>
    <property type="match status" value="1"/>
</dbReference>
<keyword evidence="4" id="KW-0326">Glycosidase</keyword>
<proteinExistence type="inferred from homology"/>
<dbReference type="SUPFAM" id="SSF88713">
    <property type="entry name" value="Glycoside hydrolase/deacetylase"/>
    <property type="match status" value="1"/>
</dbReference>
<dbReference type="AlphaFoldDB" id="A0AA41QP80"/>
<protein>
    <submittedName>
        <fullName evidence="6">Glycosyl hydrolase-related protein</fullName>
    </submittedName>
</protein>
<dbReference type="Pfam" id="PF17677">
    <property type="entry name" value="Glyco_hydro38C2"/>
    <property type="match status" value="1"/>
</dbReference>
<dbReference type="GO" id="GO:0030246">
    <property type="term" value="F:carbohydrate binding"/>
    <property type="evidence" value="ECO:0007669"/>
    <property type="project" value="InterPro"/>
</dbReference>
<dbReference type="Gene3D" id="2.70.98.30">
    <property type="entry name" value="Golgi alpha-mannosidase II, domain 4"/>
    <property type="match status" value="1"/>
</dbReference>
<feature type="domain" description="Glycoside hydrolase family 38 central" evidence="5">
    <location>
        <begin position="515"/>
        <end position="591"/>
    </location>
</feature>
<dbReference type="InterPro" id="IPR027291">
    <property type="entry name" value="Glyco_hydro_38_N_sf"/>
</dbReference>
<dbReference type="InterPro" id="IPR011013">
    <property type="entry name" value="Gal_mutarotase_sf_dom"/>
</dbReference>
<sequence>MSLNTAQRLDRLKTRLAELPMWRERAAVPIADWLFEDQPIALGDGWPHRNAPVKFTASAQVPADWPLEETILRMDVGGESLLSLNYADGSVKRFGLDPYHREFPVAGRAFAIETQSVPRLPFGEPVRKPVLTEGRLIRLETELEDLHLLLTQVAETVEVLGEHEVVPHLLAAAEATLRSLVWPSATADYVARTAPLEQQQRIWELPELKADPAGLDEEHRASIRAAHAALTEALRELQKRYPPQGDIVMTGHAHIDLAWLWPYGETRRKVRRTFHTALGLMERSEDFRFNQSTAAYYDQLERDDPAALETIKARVKAGTWETIGGMWVEPDTNMPTGESLSRQILYGQRYFERTFGVRHTVCWLPDCFGFSGALPQLLRQGGIENFFTIKVNWNETDRFPYDLFWWEGLDGSRVLAHTFDNPIEGYNGIVRPSTYLHTWQNFRGKTRHDTTLLAVGYGDGGGGVNPEMVRRAEQLRDFPALPQARWGKVADFFAAAHASAEKVGLPTWSGEIYLELHRATLTTQSHVKRSHRHAERALITAETLGSLAALLGGAQPQSLEKLWHPVLKNEFHDILPGSGIREINAEAKAELEEVIEAASAEQAAALDRIAGQLPKGDVRDAIVVVNPSLSERPVRFTLADGAQVASDGVVPPLGIAVLDHAKIAPMAGLVVATDRLENAHIRAEIGADGTITSLIHKDSGREALSDRGNQLWVYTHDKPRNWDAWDMDEDYAEVGVELTEVESVDVVEAGPHRGAIRIVKRFRDSRVVQTYALTANGRRLDIETEIDWHDRRTFLRALTPVAVRSDFATFECAYGVVRRSTHTNTSWDQARYEVPAHRFADLSEPDFGLAVLNNAKYGHSARGNVLGLSLMRSPIYPDPLADEGEQRFTYALMPHAGDWAAGGVREEAEDLNQPLLATRVSGLAAGVVTPVGVTGVTAALSGLKPSEDGKGLVLRVYEPRGARGEFAFALPDGWANQGAVTLLEEPQDRNAPMDLMPFEVRSWRLGRA</sequence>
<dbReference type="GO" id="GO:0009313">
    <property type="term" value="P:oligosaccharide catabolic process"/>
    <property type="evidence" value="ECO:0007669"/>
    <property type="project" value="TreeGrafter"/>
</dbReference>
<dbReference type="InterPro" id="IPR000602">
    <property type="entry name" value="Glyco_hydro_38_N"/>
</dbReference>
<dbReference type="FunFam" id="2.70.98.30:FF:000010">
    <property type="entry name" value="Cytosolic alpha-mannosidase"/>
    <property type="match status" value="1"/>
</dbReference>
<dbReference type="GO" id="GO:0046872">
    <property type="term" value="F:metal ion binding"/>
    <property type="evidence" value="ECO:0007669"/>
    <property type="project" value="UniProtKB-KW"/>
</dbReference>
<reference evidence="6" key="1">
    <citation type="submission" date="2022-03" db="EMBL/GenBank/DDBJ databases">
        <title>The complete genome sequence of a Methyloterrigena soli.</title>
        <authorList>
            <person name="Zi Z."/>
        </authorList>
    </citation>
    <scope>NUCLEOTIDE SEQUENCE</scope>
    <source>
        <strain evidence="6">M48</strain>
    </source>
</reference>
<evidence type="ECO:0000256" key="4">
    <source>
        <dbReference type="ARBA" id="ARBA00023295"/>
    </source>
</evidence>
<evidence type="ECO:0000256" key="2">
    <source>
        <dbReference type="ARBA" id="ARBA00022723"/>
    </source>
</evidence>
<dbReference type="Gene3D" id="1.20.1270.50">
    <property type="entry name" value="Glycoside hydrolase family 38, central domain"/>
    <property type="match status" value="1"/>
</dbReference>
<dbReference type="InterPro" id="IPR015341">
    <property type="entry name" value="Glyco_hydro_38_cen"/>
</dbReference>
<evidence type="ECO:0000256" key="1">
    <source>
        <dbReference type="ARBA" id="ARBA00009792"/>
    </source>
</evidence>
<dbReference type="Gene3D" id="2.60.40.2220">
    <property type="match status" value="1"/>
</dbReference>
<dbReference type="Pfam" id="PF07748">
    <property type="entry name" value="Glyco_hydro_38C"/>
    <property type="match status" value="1"/>
</dbReference>
<evidence type="ECO:0000256" key="3">
    <source>
        <dbReference type="ARBA" id="ARBA00022801"/>
    </source>
</evidence>
<comment type="similarity">
    <text evidence="1">Belongs to the glycosyl hydrolase 38 family.</text>
</comment>